<dbReference type="Gene3D" id="2.40.10.120">
    <property type="match status" value="1"/>
</dbReference>
<dbReference type="InterPro" id="IPR009003">
    <property type="entry name" value="Peptidase_S1_PA"/>
</dbReference>
<feature type="signal peptide" evidence="1">
    <location>
        <begin position="1"/>
        <end position="22"/>
    </location>
</feature>
<dbReference type="OrthoDB" id="6810892at2"/>
<dbReference type="RefSeq" id="WP_044410403.1">
    <property type="nucleotide sequence ID" value="NZ_JXXE01000228.1"/>
</dbReference>
<dbReference type="Pfam" id="PF13365">
    <property type="entry name" value="Trypsin_2"/>
    <property type="match status" value="1"/>
</dbReference>
<organism evidence="3 4">
    <name type="scientific">Rhodopseudomonas palustris</name>
    <dbReference type="NCBI Taxonomy" id="1076"/>
    <lineage>
        <taxon>Bacteria</taxon>
        <taxon>Pseudomonadati</taxon>
        <taxon>Pseudomonadota</taxon>
        <taxon>Alphaproteobacteria</taxon>
        <taxon>Hyphomicrobiales</taxon>
        <taxon>Nitrobacteraceae</taxon>
        <taxon>Rhodopseudomonas</taxon>
    </lineage>
</organism>
<protein>
    <submittedName>
        <fullName evidence="3">Peptidoglycan-binding protein</fullName>
    </submittedName>
</protein>
<dbReference type="EMBL" id="JXXE01000228">
    <property type="protein sequence ID" value="KIZ43282.1"/>
    <property type="molecule type" value="Genomic_DNA"/>
</dbReference>
<feature type="chain" id="PRO_5002319919" evidence="1">
    <location>
        <begin position="23"/>
        <end position="448"/>
    </location>
</feature>
<dbReference type="PATRIC" id="fig|1076.23.peg.2355"/>
<accession>A0A0D7EV32</accession>
<dbReference type="InterPro" id="IPR036366">
    <property type="entry name" value="PGBDSf"/>
</dbReference>
<evidence type="ECO:0000256" key="1">
    <source>
        <dbReference type="SAM" id="SignalP"/>
    </source>
</evidence>
<evidence type="ECO:0000313" key="4">
    <source>
        <dbReference type="Proteomes" id="UP000032515"/>
    </source>
</evidence>
<name>A0A0D7EV32_RHOPL</name>
<dbReference type="InterPro" id="IPR002477">
    <property type="entry name" value="Peptidoglycan-bd-like"/>
</dbReference>
<gene>
    <name evidence="3" type="ORF">OO17_11570</name>
</gene>
<keyword evidence="1" id="KW-0732">Signal</keyword>
<dbReference type="Pfam" id="PF01471">
    <property type="entry name" value="PG_binding_1"/>
    <property type="match status" value="1"/>
</dbReference>
<reference evidence="3 4" key="1">
    <citation type="submission" date="2014-11" db="EMBL/GenBank/DDBJ databases">
        <title>Genomics and ecophysiology of heterotrophic nitrogen fixing bacteria isolated from estuarine surface water.</title>
        <authorList>
            <person name="Bentzon-Tilia M."/>
            <person name="Severin I."/>
            <person name="Hansen L.H."/>
            <person name="Riemann L."/>
        </authorList>
    </citation>
    <scope>NUCLEOTIDE SEQUENCE [LARGE SCALE GENOMIC DNA]</scope>
    <source>
        <strain evidence="3 4">BAL398</strain>
    </source>
</reference>
<dbReference type="SUPFAM" id="SSF47090">
    <property type="entry name" value="PGBD-like"/>
    <property type="match status" value="1"/>
</dbReference>
<dbReference type="Proteomes" id="UP000032515">
    <property type="component" value="Unassembled WGS sequence"/>
</dbReference>
<dbReference type="AlphaFoldDB" id="A0A0D7EV32"/>
<dbReference type="InterPro" id="IPR036365">
    <property type="entry name" value="PGBD-like_sf"/>
</dbReference>
<sequence length="448" mass="46016">MRSMLAATLMMATGLAMSQAAAQPKPAGAPARPAPQTPAETVEAMALAERKAIQSDLAWTGDYNGVIDGVVGSRTIAAIKSFQQERGATQTGVLNPKERELLADAAKKLQKNVGWKMLTDPVTGARLGLPARLVPKYAGDDHSATWRSATGTIAITLTRRQQANPSTARLAAVERTNPPGRKVGYSLVKPDFFVLSGTEGLKTFYIRGQTQGSEFRILTVLYDQATEGVMAPVVVAMSNAFDAFPTGAQAGPAPRKRVEYATGIVADSAGAVVTAREAVDGCLSIVVAGGAVANGHAERIADDKDHDLALLRLYGAQGLQPLGLQAGQPTSTAELVGIADPQNQGGGDAASRVKAAVTPGDSGELRLAPAPALGFSGAAALDSNGRFTGIALLRPAIVAGPQSGAAQAVLVGAESVRAFLQSNGVTPAAGNRSAAPTASVLRVICVRK</sequence>
<evidence type="ECO:0000313" key="3">
    <source>
        <dbReference type="EMBL" id="KIZ43282.1"/>
    </source>
</evidence>
<proteinExistence type="predicted"/>
<feature type="domain" description="Peptidoglycan binding-like" evidence="2">
    <location>
        <begin position="49"/>
        <end position="99"/>
    </location>
</feature>
<comment type="caution">
    <text evidence="3">The sequence shown here is derived from an EMBL/GenBank/DDBJ whole genome shotgun (WGS) entry which is preliminary data.</text>
</comment>
<evidence type="ECO:0000259" key="2">
    <source>
        <dbReference type="Pfam" id="PF01471"/>
    </source>
</evidence>
<dbReference type="SUPFAM" id="SSF50494">
    <property type="entry name" value="Trypsin-like serine proteases"/>
    <property type="match status" value="1"/>
</dbReference>
<dbReference type="Gene3D" id="1.10.101.10">
    <property type="entry name" value="PGBD-like superfamily/PGBD"/>
    <property type="match status" value="1"/>
</dbReference>